<organism evidence="1 2">
    <name type="scientific">Hamadaea flava</name>
    <dbReference type="NCBI Taxonomy" id="1742688"/>
    <lineage>
        <taxon>Bacteria</taxon>
        <taxon>Bacillati</taxon>
        <taxon>Actinomycetota</taxon>
        <taxon>Actinomycetes</taxon>
        <taxon>Micromonosporales</taxon>
        <taxon>Micromonosporaceae</taxon>
        <taxon>Hamadaea</taxon>
    </lineage>
</organism>
<sequence length="62" mass="6166">MRAGGGVGVISSRAAAATVASGELVELTVEAMPLVRPLNALWLGRRPTPLAAELLTIAAAAG</sequence>
<evidence type="ECO:0000313" key="2">
    <source>
        <dbReference type="Proteomes" id="UP001595816"/>
    </source>
</evidence>
<dbReference type="RefSeq" id="WP_253763227.1">
    <property type="nucleotide sequence ID" value="NZ_JAMZDZ010000001.1"/>
</dbReference>
<dbReference type="SUPFAM" id="SSF53850">
    <property type="entry name" value="Periplasmic binding protein-like II"/>
    <property type="match status" value="1"/>
</dbReference>
<evidence type="ECO:0008006" key="3">
    <source>
        <dbReference type="Google" id="ProtNLM"/>
    </source>
</evidence>
<reference evidence="2" key="1">
    <citation type="journal article" date="2019" name="Int. J. Syst. Evol. Microbiol.">
        <title>The Global Catalogue of Microorganisms (GCM) 10K type strain sequencing project: providing services to taxonomists for standard genome sequencing and annotation.</title>
        <authorList>
            <consortium name="The Broad Institute Genomics Platform"/>
            <consortium name="The Broad Institute Genome Sequencing Center for Infectious Disease"/>
            <person name="Wu L."/>
            <person name="Ma J."/>
        </authorList>
    </citation>
    <scope>NUCLEOTIDE SEQUENCE [LARGE SCALE GENOMIC DNA]</scope>
    <source>
        <strain evidence="2">CGMCC 4.7289</strain>
    </source>
</reference>
<protein>
    <recommendedName>
        <fullName evidence="3">LysR substrate-binding domain-containing protein</fullName>
    </recommendedName>
</protein>
<proteinExistence type="predicted"/>
<evidence type="ECO:0000313" key="1">
    <source>
        <dbReference type="EMBL" id="MFC4135802.1"/>
    </source>
</evidence>
<gene>
    <name evidence="1" type="ORF">ACFOZ4_34765</name>
</gene>
<accession>A0ABV8LXJ5</accession>
<comment type="caution">
    <text evidence="1">The sequence shown here is derived from an EMBL/GenBank/DDBJ whole genome shotgun (WGS) entry which is preliminary data.</text>
</comment>
<dbReference type="EMBL" id="JBHSAY010000026">
    <property type="protein sequence ID" value="MFC4135802.1"/>
    <property type="molecule type" value="Genomic_DNA"/>
</dbReference>
<keyword evidence="2" id="KW-1185">Reference proteome</keyword>
<dbReference type="Proteomes" id="UP001595816">
    <property type="component" value="Unassembled WGS sequence"/>
</dbReference>
<name>A0ABV8LXJ5_9ACTN</name>